<evidence type="ECO:0000256" key="4">
    <source>
        <dbReference type="ARBA" id="ARBA00022679"/>
    </source>
</evidence>
<evidence type="ECO:0000256" key="1">
    <source>
        <dbReference type="ARBA" id="ARBA00000085"/>
    </source>
</evidence>
<dbReference type="GO" id="GO:0046983">
    <property type="term" value="F:protein dimerization activity"/>
    <property type="evidence" value="ECO:0007669"/>
    <property type="project" value="InterPro"/>
</dbReference>
<protein>
    <recommendedName>
        <fullName evidence="2">histidine kinase</fullName>
        <ecNumber evidence="2">2.7.13.3</ecNumber>
    </recommendedName>
</protein>
<evidence type="ECO:0000256" key="6">
    <source>
        <dbReference type="ARBA" id="ARBA00022777"/>
    </source>
</evidence>
<evidence type="ECO:0000259" key="11">
    <source>
        <dbReference type="Pfam" id="PF02518"/>
    </source>
</evidence>
<dbReference type="InterPro" id="IPR003594">
    <property type="entry name" value="HATPase_dom"/>
</dbReference>
<keyword evidence="6 13" id="KW-0418">Kinase</keyword>
<dbReference type="SUPFAM" id="SSF55874">
    <property type="entry name" value="ATPase domain of HSP90 chaperone/DNA topoisomerase II/histidine kinase"/>
    <property type="match status" value="1"/>
</dbReference>
<dbReference type="Gene3D" id="3.30.565.10">
    <property type="entry name" value="Histidine kinase-like ATPase, C-terminal domain"/>
    <property type="match status" value="1"/>
</dbReference>
<evidence type="ECO:0000259" key="12">
    <source>
        <dbReference type="Pfam" id="PF07730"/>
    </source>
</evidence>
<dbReference type="Pfam" id="PF02518">
    <property type="entry name" value="HATPase_c"/>
    <property type="match status" value="1"/>
</dbReference>
<dbReference type="GO" id="GO:0000155">
    <property type="term" value="F:phosphorelay sensor kinase activity"/>
    <property type="evidence" value="ECO:0007669"/>
    <property type="project" value="InterPro"/>
</dbReference>
<evidence type="ECO:0000256" key="9">
    <source>
        <dbReference type="SAM" id="Coils"/>
    </source>
</evidence>
<dbReference type="InterPro" id="IPR011712">
    <property type="entry name" value="Sig_transdc_His_kin_sub3_dim/P"/>
</dbReference>
<reference evidence="13" key="1">
    <citation type="submission" date="2020-11" db="EMBL/GenBank/DDBJ databases">
        <title>Nocardioides sp. nov., isolated from Soil of Cynanchum wilfordii Hemsley rhizosphere.</title>
        <authorList>
            <person name="Lee J.-S."/>
            <person name="Suh M.K."/>
            <person name="Kim J.-S."/>
        </authorList>
    </citation>
    <scope>NUCLEOTIDE SEQUENCE</scope>
    <source>
        <strain evidence="13">KCTC 19275</strain>
    </source>
</reference>
<evidence type="ECO:0000256" key="8">
    <source>
        <dbReference type="ARBA" id="ARBA00023012"/>
    </source>
</evidence>
<dbReference type="PANTHER" id="PTHR24421:SF10">
    <property type="entry name" value="NITRATE_NITRITE SENSOR PROTEIN NARQ"/>
    <property type="match status" value="1"/>
</dbReference>
<keyword evidence="10" id="KW-0472">Membrane</keyword>
<dbReference type="GO" id="GO:0005524">
    <property type="term" value="F:ATP binding"/>
    <property type="evidence" value="ECO:0007669"/>
    <property type="project" value="UniProtKB-KW"/>
</dbReference>
<evidence type="ECO:0000256" key="10">
    <source>
        <dbReference type="SAM" id="Phobius"/>
    </source>
</evidence>
<feature type="transmembrane region" description="Helical" evidence="10">
    <location>
        <begin position="87"/>
        <end position="103"/>
    </location>
</feature>
<feature type="domain" description="Histidine kinase/HSP90-like ATPase" evidence="11">
    <location>
        <begin position="362"/>
        <end position="450"/>
    </location>
</feature>
<gene>
    <name evidence="13" type="ORF">ISU07_13775</name>
</gene>
<name>A0A930VFX6_9ACTN</name>
<keyword evidence="10" id="KW-1133">Transmembrane helix</keyword>
<keyword evidence="5" id="KW-0547">Nucleotide-binding</keyword>
<dbReference type="CDD" id="cd16917">
    <property type="entry name" value="HATPase_UhpB-NarQ-NarX-like"/>
    <property type="match status" value="1"/>
</dbReference>
<proteinExistence type="predicted"/>
<dbReference type="EMBL" id="JADKPN010000008">
    <property type="protein sequence ID" value="MBF4764198.1"/>
    <property type="molecule type" value="Genomic_DNA"/>
</dbReference>
<organism evidence="13 14">
    <name type="scientific">Nocardioides islandensis</name>
    <dbReference type="NCBI Taxonomy" id="433663"/>
    <lineage>
        <taxon>Bacteria</taxon>
        <taxon>Bacillati</taxon>
        <taxon>Actinomycetota</taxon>
        <taxon>Actinomycetes</taxon>
        <taxon>Propionibacteriales</taxon>
        <taxon>Nocardioidaceae</taxon>
        <taxon>Nocardioides</taxon>
    </lineage>
</organism>
<evidence type="ECO:0000313" key="13">
    <source>
        <dbReference type="EMBL" id="MBF4764198.1"/>
    </source>
</evidence>
<feature type="coiled-coil region" evidence="9">
    <location>
        <begin position="203"/>
        <end position="242"/>
    </location>
</feature>
<comment type="caution">
    <text evidence="13">The sequence shown here is derived from an EMBL/GenBank/DDBJ whole genome shotgun (WGS) entry which is preliminary data.</text>
</comment>
<keyword evidence="3" id="KW-0597">Phosphoprotein</keyword>
<evidence type="ECO:0000256" key="7">
    <source>
        <dbReference type="ARBA" id="ARBA00022840"/>
    </source>
</evidence>
<evidence type="ECO:0000256" key="5">
    <source>
        <dbReference type="ARBA" id="ARBA00022741"/>
    </source>
</evidence>
<feature type="transmembrane region" description="Helical" evidence="10">
    <location>
        <begin position="131"/>
        <end position="149"/>
    </location>
</feature>
<keyword evidence="7" id="KW-0067">ATP-binding</keyword>
<keyword evidence="9" id="KW-0175">Coiled coil</keyword>
<dbReference type="EC" id="2.7.13.3" evidence="2"/>
<dbReference type="PANTHER" id="PTHR24421">
    <property type="entry name" value="NITRATE/NITRITE SENSOR PROTEIN NARX-RELATED"/>
    <property type="match status" value="1"/>
</dbReference>
<keyword evidence="4" id="KW-0808">Transferase</keyword>
<sequence length="455" mass="48360">MLRERLRAVRGWVLRRPRPLEPLTRRSWLLDVGLALGLALVSILTYGSSDAPDVTPFREPGDLGPLPPVDPGRGPSPLVDQTSTWDALGNALLLVLIAAPLVLRRRYPLSVLWGVLLMATMVADRPEALRLSFYVCVIAAYSAAVYSPYRIPALLSLPAAAFLMSELQSDSAEPALGGAIDAVPQGAVPFLVMAPIAVAAWGLRTLQARADAEQARVAAMERENAEAVRRAAEDERARIARELHDVVTHNVSVMVIQAGAARKVLESSPDQARDALLSVEASGRAAMTELRHVMGLLTTEAHTMDQTVDQTVDQTSALAPQPGLGQLESLVERVRAAGLPVELVVTGPADTPMPDGVVLAGYRVVQEALTNAVKHASGSSAVVRVDHGADRLRIEVTDTGPVRPAPADADAGSGRGLIGLRERLALYGGTLHAGPRIRGGYRLEAVIPLSPVEVP</sequence>
<dbReference type="Proteomes" id="UP000640489">
    <property type="component" value="Unassembled WGS sequence"/>
</dbReference>
<evidence type="ECO:0000256" key="2">
    <source>
        <dbReference type="ARBA" id="ARBA00012438"/>
    </source>
</evidence>
<dbReference type="InterPro" id="IPR036890">
    <property type="entry name" value="HATPase_C_sf"/>
</dbReference>
<dbReference type="Gene3D" id="1.20.5.1930">
    <property type="match status" value="1"/>
</dbReference>
<keyword evidence="10" id="KW-0812">Transmembrane</keyword>
<dbReference type="GO" id="GO:0016020">
    <property type="term" value="C:membrane"/>
    <property type="evidence" value="ECO:0007669"/>
    <property type="project" value="InterPro"/>
</dbReference>
<evidence type="ECO:0000313" key="14">
    <source>
        <dbReference type="Proteomes" id="UP000640489"/>
    </source>
</evidence>
<feature type="transmembrane region" description="Helical" evidence="10">
    <location>
        <begin position="28"/>
        <end position="47"/>
    </location>
</feature>
<keyword evidence="8" id="KW-0902">Two-component regulatory system</keyword>
<dbReference type="InterPro" id="IPR050482">
    <property type="entry name" value="Sensor_HK_TwoCompSys"/>
</dbReference>
<dbReference type="AlphaFoldDB" id="A0A930VFX6"/>
<keyword evidence="14" id="KW-1185">Reference proteome</keyword>
<dbReference type="RefSeq" id="WP_194707386.1">
    <property type="nucleotide sequence ID" value="NZ_JADKPN010000008.1"/>
</dbReference>
<accession>A0A930VFX6</accession>
<evidence type="ECO:0000256" key="3">
    <source>
        <dbReference type="ARBA" id="ARBA00022553"/>
    </source>
</evidence>
<comment type="catalytic activity">
    <reaction evidence="1">
        <text>ATP + protein L-histidine = ADP + protein N-phospho-L-histidine.</text>
        <dbReference type="EC" id="2.7.13.3"/>
    </reaction>
</comment>
<dbReference type="Pfam" id="PF07730">
    <property type="entry name" value="HisKA_3"/>
    <property type="match status" value="1"/>
</dbReference>
<feature type="domain" description="Signal transduction histidine kinase subgroup 3 dimerisation and phosphoacceptor" evidence="12">
    <location>
        <begin position="235"/>
        <end position="299"/>
    </location>
</feature>